<evidence type="ECO:0000256" key="2">
    <source>
        <dbReference type="SAM" id="SignalP"/>
    </source>
</evidence>
<accession>A0A2A2HZY2</accession>
<keyword evidence="2" id="KW-0732">Signal</keyword>
<name>A0A2A2HZY2_9GAMM</name>
<organism evidence="3 4">
    <name type="scientific">Tamilnaduibacter salinus</name>
    <dbReference type="NCBI Taxonomy" id="1484056"/>
    <lineage>
        <taxon>Bacteria</taxon>
        <taxon>Pseudomonadati</taxon>
        <taxon>Pseudomonadota</taxon>
        <taxon>Gammaproteobacteria</taxon>
        <taxon>Pseudomonadales</taxon>
        <taxon>Marinobacteraceae</taxon>
        <taxon>Tamilnaduibacter</taxon>
    </lineage>
</organism>
<evidence type="ECO:0000313" key="4">
    <source>
        <dbReference type="Proteomes" id="UP000218332"/>
    </source>
</evidence>
<comment type="caution">
    <text evidence="3">The sequence shown here is derived from an EMBL/GenBank/DDBJ whole genome shotgun (WGS) entry which is preliminary data.</text>
</comment>
<proteinExistence type="predicted"/>
<feature type="non-terminal residue" evidence="3">
    <location>
        <position position="91"/>
    </location>
</feature>
<feature type="chain" id="PRO_5012968578" evidence="2">
    <location>
        <begin position="26"/>
        <end position="91"/>
    </location>
</feature>
<dbReference type="Proteomes" id="UP000218332">
    <property type="component" value="Unassembled WGS sequence"/>
</dbReference>
<sequence length="91" mass="10040">MHWKIRGPLLAASLMVAWLPSVAHAQEDDLGVTMRMVTEDAEMTDQVVREIELPEASEPMTVPEQSVVPAQDAAREMAGEAREQGREVGQQ</sequence>
<feature type="compositionally biased region" description="Basic and acidic residues" evidence="1">
    <location>
        <begin position="73"/>
        <end position="91"/>
    </location>
</feature>
<feature type="region of interest" description="Disordered" evidence="1">
    <location>
        <begin position="55"/>
        <end position="91"/>
    </location>
</feature>
<gene>
    <name evidence="3" type="ORF">CF392_16380</name>
</gene>
<dbReference type="EMBL" id="NMPM01000189">
    <property type="protein sequence ID" value="PAV24420.1"/>
    <property type="molecule type" value="Genomic_DNA"/>
</dbReference>
<protein>
    <submittedName>
        <fullName evidence="3">Uncharacterized protein</fullName>
    </submittedName>
</protein>
<keyword evidence="4" id="KW-1185">Reference proteome</keyword>
<dbReference type="AlphaFoldDB" id="A0A2A2HZY2"/>
<feature type="signal peptide" evidence="2">
    <location>
        <begin position="1"/>
        <end position="25"/>
    </location>
</feature>
<evidence type="ECO:0000256" key="1">
    <source>
        <dbReference type="SAM" id="MobiDB-lite"/>
    </source>
</evidence>
<reference evidence="3 4" key="1">
    <citation type="submission" date="2017-07" db="EMBL/GenBank/DDBJ databases">
        <title>Tamlnaduibacter salinus (Mi-7) genome sequencing.</title>
        <authorList>
            <person name="Verma A."/>
            <person name="Krishnamurthi S."/>
        </authorList>
    </citation>
    <scope>NUCLEOTIDE SEQUENCE [LARGE SCALE GENOMIC DNA]</scope>
    <source>
        <strain evidence="3 4">Mi-7</strain>
    </source>
</reference>
<evidence type="ECO:0000313" key="3">
    <source>
        <dbReference type="EMBL" id="PAV24420.1"/>
    </source>
</evidence>